<evidence type="ECO:0000259" key="17">
    <source>
        <dbReference type="SMART" id="SM00037"/>
    </source>
</evidence>
<evidence type="ECO:0000256" key="2">
    <source>
        <dbReference type="ARBA" id="ARBA00004610"/>
    </source>
</evidence>
<evidence type="ECO:0000256" key="5">
    <source>
        <dbReference type="ARBA" id="ARBA00022475"/>
    </source>
</evidence>
<evidence type="ECO:0000256" key="16">
    <source>
        <dbReference type="SAM" id="Phobius"/>
    </source>
</evidence>
<keyword evidence="9" id="KW-0965">Cell junction</keyword>
<keyword evidence="11" id="KW-0496">Mitochondrion</keyword>
<reference evidence="19 20" key="1">
    <citation type="submission" date="2019-04" db="EMBL/GenBank/DDBJ databases">
        <title>Chromosome genome assembly for Takifugu flavidus.</title>
        <authorList>
            <person name="Xiao S."/>
        </authorList>
    </citation>
    <scope>NUCLEOTIDE SEQUENCE [LARGE SCALE GENOMIC DNA]</scope>
    <source>
        <strain evidence="19">HTHZ2018</strain>
        <tissue evidence="19">Muscle</tissue>
    </source>
</reference>
<dbReference type="FunFam" id="1.20.1440.80:FF:000001">
    <property type="entry name" value="Gap junction alpha-1"/>
    <property type="match status" value="1"/>
</dbReference>
<evidence type="ECO:0000256" key="7">
    <source>
        <dbReference type="ARBA" id="ARBA00022857"/>
    </source>
</evidence>
<dbReference type="Gene3D" id="3.40.50.720">
    <property type="entry name" value="NAD(P)-binding Rossmann-like Domain"/>
    <property type="match status" value="1"/>
</dbReference>
<dbReference type="EMBL" id="RHFK02000011">
    <property type="protein sequence ID" value="TWW68568.1"/>
    <property type="molecule type" value="Genomic_DNA"/>
</dbReference>
<dbReference type="InterPro" id="IPR002347">
    <property type="entry name" value="SDR_fam"/>
</dbReference>
<evidence type="ECO:0000259" key="18">
    <source>
        <dbReference type="SMART" id="SM01089"/>
    </source>
</evidence>
<dbReference type="PANTHER" id="PTHR44889:SF1">
    <property type="entry name" value="INACTIVE HYDROXYSTEROID DEHYDROGENASE-LIKE PROTEIN 1"/>
    <property type="match status" value="1"/>
</dbReference>
<comment type="subcellular location">
    <subcellularLocation>
        <location evidence="2">Cell junction</location>
        <location evidence="2">Gap junction</location>
    </subcellularLocation>
    <subcellularLocation>
        <location evidence="3 14">Cell membrane</location>
        <topology evidence="3 14">Multi-pass membrane protein</topology>
    </subcellularLocation>
    <subcellularLocation>
        <location evidence="1">Mitochondrion</location>
    </subcellularLocation>
</comment>
<dbReference type="InterPro" id="IPR019570">
    <property type="entry name" value="Connexin_CCC"/>
</dbReference>
<comment type="subunit">
    <text evidence="4 14">A connexon is composed of a hexamer of connexins.</text>
</comment>
<gene>
    <name evidence="19" type="ORF">D4764_19G0003660</name>
</gene>
<feature type="transmembrane region" description="Helical" evidence="16">
    <location>
        <begin position="389"/>
        <end position="410"/>
    </location>
</feature>
<dbReference type="PROSITE" id="PS00408">
    <property type="entry name" value="CONNEXINS_2"/>
    <property type="match status" value="1"/>
</dbReference>
<comment type="similarity">
    <text evidence="14">Belongs to the connexin family.</text>
</comment>
<dbReference type="SMART" id="SM01089">
    <property type="entry name" value="Connexin_CCC"/>
    <property type="match status" value="1"/>
</dbReference>
<feature type="transmembrane region" description="Helical" evidence="16">
    <location>
        <begin position="447"/>
        <end position="471"/>
    </location>
</feature>
<evidence type="ECO:0000256" key="4">
    <source>
        <dbReference type="ARBA" id="ARBA00011455"/>
    </source>
</evidence>
<sequence length="674" mass="74604">MAAVDSFQLLYREISRSCSFYYETLALVGALYAAGTAVLLLRDCCTMVRVHFLPRMIPTKRLTQRFGDWAVINGVSEPVARAYAEELARNGVCIILVGPDHPALADIASSLMHSYGVEAVVARTDFPLDQAACKPIKEALRGKDIGFLVNCVGHPLSSQNLLETPEQHLLELVNNNIASATLMVRLVLPGMVERSRGAVVNISSSACCRPLPARVTLTASTGYLDQLSRALHFEYSDAGIFVQSLTPFQLALPEHQPSSSSCTRSGWFTPKPEVYARHAISTLGVSSRTTGYWPHTLQGEASLLCSLQISSCASYQKTPNKLPASLLGIAAVCPDFPANSDSCIASTEHPVQEEQSVQGFPGGSRSTAEMGEWDLLGRLLDKVQSHSTVLGKVWLTVLFVFRILVLQTAADKVWGDEQSDFVCNTQQPGCENVCYDLAFPISHVRFWFLQIIAIATPKLLYLGHVLHVIHIEKKEKEKMKKQAELDAQACLFLRTYKVPKYIKSSGKISIRGRLLRSYTFHLLAKILLEVVFIAGQYFLFGFTLDSRYVCQRHPCPHKVDCFLSRPTEKSVIIWFMLVAAVVSLALSLVELFYLCVKATKECMARRQDYTVTPVTPPVSGRKAFKISDEMIQNCINLELEQHKEQRGGKRITGGANEVPSIISPDSKSKGEVRI</sequence>
<dbReference type="SUPFAM" id="SSF51735">
    <property type="entry name" value="NAD(P)-binding Rossmann-fold domains"/>
    <property type="match status" value="1"/>
</dbReference>
<dbReference type="InterPro" id="IPR052149">
    <property type="entry name" value="17-beta-HSD3-like"/>
</dbReference>
<dbReference type="PRINTS" id="PR00206">
    <property type="entry name" value="CONNEXIN"/>
</dbReference>
<feature type="domain" description="Connexin N-terminal" evidence="17">
    <location>
        <begin position="412"/>
        <end position="445"/>
    </location>
</feature>
<dbReference type="InterPro" id="IPR038359">
    <property type="entry name" value="Connexin_N_sf"/>
</dbReference>
<comment type="function">
    <text evidence="14">One gap junction consists of a cluster of closely packed pairs of transmembrane channels, the connexons, through which materials of low MW diffuse from one cell to a neighboring cell.</text>
</comment>
<dbReference type="Pfam" id="PF00029">
    <property type="entry name" value="Connexin"/>
    <property type="match status" value="1"/>
</dbReference>
<dbReference type="InterPro" id="IPR000500">
    <property type="entry name" value="Connexin"/>
</dbReference>
<dbReference type="GO" id="GO:0005739">
    <property type="term" value="C:mitochondrion"/>
    <property type="evidence" value="ECO:0007669"/>
    <property type="project" value="UniProtKB-SubCell"/>
</dbReference>
<keyword evidence="10 16" id="KW-1133">Transmembrane helix</keyword>
<dbReference type="Pfam" id="PF00106">
    <property type="entry name" value="adh_short"/>
    <property type="match status" value="1"/>
</dbReference>
<keyword evidence="5" id="KW-1003">Cell membrane</keyword>
<evidence type="ECO:0000256" key="9">
    <source>
        <dbReference type="ARBA" id="ARBA00022949"/>
    </source>
</evidence>
<evidence type="ECO:0000256" key="14">
    <source>
        <dbReference type="RuleBase" id="RU000630"/>
    </source>
</evidence>
<comment type="caution">
    <text evidence="19">The sequence shown here is derived from an EMBL/GenBank/DDBJ whole genome shotgun (WGS) entry which is preliminary data.</text>
</comment>
<name>A0A5C6NPH1_9TELE</name>
<evidence type="ECO:0000256" key="12">
    <source>
        <dbReference type="ARBA" id="ARBA00023136"/>
    </source>
</evidence>
<feature type="domain" description="Connexin cysteine-rich" evidence="18">
    <location>
        <begin position="528"/>
        <end position="594"/>
    </location>
</feature>
<dbReference type="Proteomes" id="UP000324091">
    <property type="component" value="Chromosome 19"/>
</dbReference>
<evidence type="ECO:0000256" key="13">
    <source>
        <dbReference type="ARBA" id="ARBA00038261"/>
    </source>
</evidence>
<accession>A0A5C6NPH1</accession>
<feature type="transmembrane region" description="Helical" evidence="16">
    <location>
        <begin position="572"/>
        <end position="596"/>
    </location>
</feature>
<comment type="similarity">
    <text evidence="13">Belongs to the short-chain dehydrogenases/reductases (SDR) family. 17-beta-HSD 3 subfamily.</text>
</comment>
<evidence type="ECO:0000256" key="10">
    <source>
        <dbReference type="ARBA" id="ARBA00022989"/>
    </source>
</evidence>
<dbReference type="Gene3D" id="1.20.1440.80">
    <property type="entry name" value="Gap junction channel protein cysteine-rich domain"/>
    <property type="match status" value="1"/>
</dbReference>
<dbReference type="SMART" id="SM00037">
    <property type="entry name" value="CNX"/>
    <property type="match status" value="1"/>
</dbReference>
<dbReference type="PROSITE" id="PS00407">
    <property type="entry name" value="CONNEXINS_1"/>
    <property type="match status" value="1"/>
</dbReference>
<evidence type="ECO:0000313" key="20">
    <source>
        <dbReference type="Proteomes" id="UP000324091"/>
    </source>
</evidence>
<keyword evidence="8 14" id="KW-0303">Gap junction</keyword>
<dbReference type="PANTHER" id="PTHR44889">
    <property type="entry name" value="INACTIVE HYDROXYSTEROID DEHYDROGENASE-LIKE PROTEIN 1"/>
    <property type="match status" value="1"/>
</dbReference>
<feature type="transmembrane region" description="Helical" evidence="16">
    <location>
        <begin position="518"/>
        <end position="539"/>
    </location>
</feature>
<dbReference type="AlphaFoldDB" id="A0A5C6NPH1"/>
<evidence type="ECO:0000256" key="1">
    <source>
        <dbReference type="ARBA" id="ARBA00004173"/>
    </source>
</evidence>
<keyword evidence="12 16" id="KW-0472">Membrane</keyword>
<evidence type="ECO:0000256" key="11">
    <source>
        <dbReference type="ARBA" id="ARBA00023128"/>
    </source>
</evidence>
<evidence type="ECO:0000256" key="6">
    <source>
        <dbReference type="ARBA" id="ARBA00022692"/>
    </source>
</evidence>
<protein>
    <recommendedName>
        <fullName evidence="14">Gap junction protein</fullName>
    </recommendedName>
</protein>
<dbReference type="InterPro" id="IPR013092">
    <property type="entry name" value="Connexin_N"/>
</dbReference>
<dbReference type="GO" id="GO:0005922">
    <property type="term" value="C:connexin complex"/>
    <property type="evidence" value="ECO:0007669"/>
    <property type="project" value="InterPro"/>
</dbReference>
<keyword evidence="20" id="KW-1185">Reference proteome</keyword>
<feature type="region of interest" description="Disordered" evidence="15">
    <location>
        <begin position="646"/>
        <end position="674"/>
    </location>
</feature>
<organism evidence="19 20">
    <name type="scientific">Takifugu flavidus</name>
    <name type="common">sansaifugu</name>
    <dbReference type="NCBI Taxonomy" id="433684"/>
    <lineage>
        <taxon>Eukaryota</taxon>
        <taxon>Metazoa</taxon>
        <taxon>Chordata</taxon>
        <taxon>Craniata</taxon>
        <taxon>Vertebrata</taxon>
        <taxon>Euteleostomi</taxon>
        <taxon>Actinopterygii</taxon>
        <taxon>Neopterygii</taxon>
        <taxon>Teleostei</taxon>
        <taxon>Neoteleostei</taxon>
        <taxon>Acanthomorphata</taxon>
        <taxon>Eupercaria</taxon>
        <taxon>Tetraodontiformes</taxon>
        <taxon>Tetradontoidea</taxon>
        <taxon>Tetraodontidae</taxon>
        <taxon>Takifugu</taxon>
    </lineage>
</organism>
<dbReference type="GO" id="GO:0007154">
    <property type="term" value="P:cell communication"/>
    <property type="evidence" value="ECO:0007669"/>
    <property type="project" value="InterPro"/>
</dbReference>
<dbReference type="InterPro" id="IPR036291">
    <property type="entry name" value="NAD(P)-bd_dom_sf"/>
</dbReference>
<keyword evidence="6 14" id="KW-0812">Transmembrane</keyword>
<evidence type="ECO:0000256" key="15">
    <source>
        <dbReference type="SAM" id="MobiDB-lite"/>
    </source>
</evidence>
<evidence type="ECO:0000313" key="19">
    <source>
        <dbReference type="EMBL" id="TWW68568.1"/>
    </source>
</evidence>
<evidence type="ECO:0000256" key="3">
    <source>
        <dbReference type="ARBA" id="ARBA00004651"/>
    </source>
</evidence>
<dbReference type="CDD" id="cd05356">
    <property type="entry name" value="17beta-HSD1_like_SDR_c"/>
    <property type="match status" value="1"/>
</dbReference>
<dbReference type="InterPro" id="IPR017990">
    <property type="entry name" value="Connexin_CS"/>
</dbReference>
<feature type="transmembrane region" description="Helical" evidence="16">
    <location>
        <begin position="20"/>
        <end position="41"/>
    </location>
</feature>
<proteinExistence type="inferred from homology"/>
<evidence type="ECO:0000256" key="8">
    <source>
        <dbReference type="ARBA" id="ARBA00022868"/>
    </source>
</evidence>
<keyword evidence="7" id="KW-0521">NADP</keyword>